<reference evidence="2" key="1">
    <citation type="journal article" date="2023" name="Science">
        <title>Genome structures resolve the early diversification of teleost fishes.</title>
        <authorList>
            <person name="Parey E."/>
            <person name="Louis A."/>
            <person name="Montfort J."/>
            <person name="Bouchez O."/>
            <person name="Roques C."/>
            <person name="Iampietro C."/>
            <person name="Lluch J."/>
            <person name="Castinel A."/>
            <person name="Donnadieu C."/>
            <person name="Desvignes T."/>
            <person name="Floi Bucao C."/>
            <person name="Jouanno E."/>
            <person name="Wen M."/>
            <person name="Mejri S."/>
            <person name="Dirks R."/>
            <person name="Jansen H."/>
            <person name="Henkel C."/>
            <person name="Chen W.J."/>
            <person name="Zahm M."/>
            <person name="Cabau C."/>
            <person name="Klopp C."/>
            <person name="Thompson A.W."/>
            <person name="Robinson-Rechavi M."/>
            <person name="Braasch I."/>
            <person name="Lecointre G."/>
            <person name="Bobe J."/>
            <person name="Postlethwait J.H."/>
            <person name="Berthelot C."/>
            <person name="Roest Crollius H."/>
            <person name="Guiguen Y."/>
        </authorList>
    </citation>
    <scope>NUCLEOTIDE SEQUENCE</scope>
    <source>
        <strain evidence="2">NC1722</strain>
    </source>
</reference>
<feature type="region of interest" description="Disordered" evidence="1">
    <location>
        <begin position="48"/>
        <end position="69"/>
    </location>
</feature>
<dbReference type="AlphaFoldDB" id="A0AAD7SR63"/>
<gene>
    <name evidence="2" type="ORF">AAFF_G00279160</name>
</gene>
<protein>
    <submittedName>
        <fullName evidence="2">Uncharacterized protein</fullName>
    </submittedName>
</protein>
<proteinExistence type="predicted"/>
<dbReference type="Proteomes" id="UP001221898">
    <property type="component" value="Unassembled WGS sequence"/>
</dbReference>
<sequence>MKPPPTGPPYIGADHVTRVPCAREQRVLFSPPGSWRTTLWRRLRLSGAADGRQQRVKRSEARQALEGHRGVEEAGVAGVVSEMSSLVPSLPAERQSSAVMGSRHV</sequence>
<dbReference type="EMBL" id="JAINUG010000039">
    <property type="protein sequence ID" value="KAJ8407342.1"/>
    <property type="molecule type" value="Genomic_DNA"/>
</dbReference>
<name>A0AAD7SR63_9TELE</name>
<evidence type="ECO:0000313" key="2">
    <source>
        <dbReference type="EMBL" id="KAJ8407342.1"/>
    </source>
</evidence>
<organism evidence="2 3">
    <name type="scientific">Aldrovandia affinis</name>
    <dbReference type="NCBI Taxonomy" id="143900"/>
    <lineage>
        <taxon>Eukaryota</taxon>
        <taxon>Metazoa</taxon>
        <taxon>Chordata</taxon>
        <taxon>Craniata</taxon>
        <taxon>Vertebrata</taxon>
        <taxon>Euteleostomi</taxon>
        <taxon>Actinopterygii</taxon>
        <taxon>Neopterygii</taxon>
        <taxon>Teleostei</taxon>
        <taxon>Notacanthiformes</taxon>
        <taxon>Halosauridae</taxon>
        <taxon>Aldrovandia</taxon>
    </lineage>
</organism>
<feature type="compositionally biased region" description="Basic and acidic residues" evidence="1">
    <location>
        <begin position="57"/>
        <end position="69"/>
    </location>
</feature>
<comment type="caution">
    <text evidence="2">The sequence shown here is derived from an EMBL/GenBank/DDBJ whole genome shotgun (WGS) entry which is preliminary data.</text>
</comment>
<accession>A0AAD7SR63</accession>
<evidence type="ECO:0000256" key="1">
    <source>
        <dbReference type="SAM" id="MobiDB-lite"/>
    </source>
</evidence>
<feature type="region of interest" description="Disordered" evidence="1">
    <location>
        <begin position="85"/>
        <end position="105"/>
    </location>
</feature>
<keyword evidence="3" id="KW-1185">Reference proteome</keyword>
<evidence type="ECO:0000313" key="3">
    <source>
        <dbReference type="Proteomes" id="UP001221898"/>
    </source>
</evidence>